<dbReference type="RefSeq" id="WP_035105658.1">
    <property type="nucleotide sequence ID" value="NZ_CP011311.1"/>
</dbReference>
<dbReference type="EMBL" id="CP011311">
    <property type="protein sequence ID" value="AKE38946.1"/>
    <property type="molecule type" value="Genomic_DNA"/>
</dbReference>
<dbReference type="PROSITE" id="PS51257">
    <property type="entry name" value="PROKAR_LIPOPROTEIN"/>
    <property type="match status" value="1"/>
</dbReference>
<dbReference type="GO" id="GO:0030973">
    <property type="term" value="F:molybdate ion binding"/>
    <property type="evidence" value="ECO:0007669"/>
    <property type="project" value="TreeGrafter"/>
</dbReference>
<dbReference type="PIRSF" id="PIRSF004846">
    <property type="entry name" value="ModA"/>
    <property type="match status" value="1"/>
</dbReference>
<name>A0A0F6TAU6_9CORY</name>
<dbReference type="PANTHER" id="PTHR30632">
    <property type="entry name" value="MOLYBDATE-BINDING PERIPLASMIC PROTEIN"/>
    <property type="match status" value="1"/>
</dbReference>
<dbReference type="STRING" id="161896.UL81_04870"/>
<dbReference type="OrthoDB" id="9785015at2"/>
<sequence>MKKNTTRVATALGTMAAATSLAACAPDTSVDNDNQGAALNVHAASSTRVLNDALSEDFADKDISFSFHNAGSSDLVTQLAEGAPSDLLVTASRKTMDDAVENGSVEEPEVLATNQLVMVVPKGNPAGINSVEDLTDEHRLVLCDPQVPCGDLSQQIIEKQGLDLTPVSQEHQVADVLGKVTSGEADAGWVYSTDAQSAGDDVEVIEIAGSDEFTNELLGAVTKNSEHPEQAAEVLDHLADDFDETWRDFGFKPA</sequence>
<dbReference type="GO" id="GO:0015689">
    <property type="term" value="P:molybdate ion transport"/>
    <property type="evidence" value="ECO:0007669"/>
    <property type="project" value="InterPro"/>
</dbReference>
<dbReference type="PATRIC" id="fig|161896.4.peg.957"/>
<evidence type="ECO:0000256" key="2">
    <source>
        <dbReference type="ARBA" id="ARBA00022723"/>
    </source>
</evidence>
<keyword evidence="2" id="KW-0479">Metal-binding</keyword>
<dbReference type="NCBIfam" id="TIGR01256">
    <property type="entry name" value="modA"/>
    <property type="match status" value="1"/>
</dbReference>
<dbReference type="Proteomes" id="UP000033566">
    <property type="component" value="Chromosome"/>
</dbReference>
<dbReference type="Gene3D" id="3.40.190.10">
    <property type="entry name" value="Periplasmic binding protein-like II"/>
    <property type="match status" value="2"/>
</dbReference>
<dbReference type="HOGENOM" id="CLU_065520_0_1_11"/>
<evidence type="ECO:0000313" key="5">
    <source>
        <dbReference type="Proteomes" id="UP000033566"/>
    </source>
</evidence>
<organism evidence="4 5">
    <name type="scientific">Corynebacterium camporealensis</name>
    <dbReference type="NCBI Taxonomy" id="161896"/>
    <lineage>
        <taxon>Bacteria</taxon>
        <taxon>Bacillati</taxon>
        <taxon>Actinomycetota</taxon>
        <taxon>Actinomycetes</taxon>
        <taxon>Mycobacteriales</taxon>
        <taxon>Corynebacteriaceae</taxon>
        <taxon>Corynebacterium</taxon>
    </lineage>
</organism>
<dbReference type="SUPFAM" id="SSF53850">
    <property type="entry name" value="Periplasmic binding protein-like II"/>
    <property type="match status" value="1"/>
</dbReference>
<dbReference type="GO" id="GO:0046872">
    <property type="term" value="F:metal ion binding"/>
    <property type="evidence" value="ECO:0007669"/>
    <property type="project" value="UniProtKB-KW"/>
</dbReference>
<evidence type="ECO:0000313" key="4">
    <source>
        <dbReference type="EMBL" id="AKE38946.1"/>
    </source>
</evidence>
<protein>
    <submittedName>
        <fullName evidence="4">Molybdenum ABC transporter, periplasmic molybdate-binding protein</fullName>
    </submittedName>
</protein>
<evidence type="ECO:0000256" key="1">
    <source>
        <dbReference type="ARBA" id="ARBA00009175"/>
    </source>
</evidence>
<proteinExistence type="inferred from homology"/>
<dbReference type="PANTHER" id="PTHR30632:SF0">
    <property type="entry name" value="SULFATE-BINDING PROTEIN"/>
    <property type="match status" value="1"/>
</dbReference>
<gene>
    <name evidence="4" type="ORF">UL81_04870</name>
</gene>
<comment type="similarity">
    <text evidence="1">Belongs to the bacterial solute-binding protein ModA family.</text>
</comment>
<dbReference type="AlphaFoldDB" id="A0A0F6TAU6"/>
<accession>A0A0F6TAU6</accession>
<dbReference type="InterPro" id="IPR005950">
    <property type="entry name" value="ModA"/>
</dbReference>
<dbReference type="InterPro" id="IPR050682">
    <property type="entry name" value="ModA/WtpA"/>
</dbReference>
<keyword evidence="5" id="KW-1185">Reference proteome</keyword>
<evidence type="ECO:0000256" key="3">
    <source>
        <dbReference type="ARBA" id="ARBA00022729"/>
    </source>
</evidence>
<dbReference type="KEGG" id="ccj:UL81_04870"/>
<reference evidence="4 5" key="1">
    <citation type="journal article" date="2015" name="Genome Announc.">
        <title>Complete Genome Sequence of Corynebacterium camporealensis DSM 44610, Isolated from the Milk of a Manchega Sheep with Subclinical Mastitis.</title>
        <authorList>
            <person name="Ruckert C."/>
            <person name="Albersmeier A."/>
            <person name="Winkler A."/>
            <person name="Tauch A."/>
        </authorList>
    </citation>
    <scope>NUCLEOTIDE SEQUENCE [LARGE SCALE GENOMIC DNA]</scope>
    <source>
        <strain evidence="4 5">DSM 44610</strain>
    </source>
</reference>
<keyword evidence="3" id="KW-0732">Signal</keyword>
<dbReference type="Pfam" id="PF13531">
    <property type="entry name" value="SBP_bac_11"/>
    <property type="match status" value="1"/>
</dbReference>